<dbReference type="EMBL" id="CAJNOM010000784">
    <property type="protein sequence ID" value="CAF1561840.1"/>
    <property type="molecule type" value="Genomic_DNA"/>
</dbReference>
<accession>A0A815XUR3</accession>
<dbReference type="Proteomes" id="UP000663832">
    <property type="component" value="Unassembled WGS sequence"/>
</dbReference>
<evidence type="ECO:0000313" key="3">
    <source>
        <dbReference type="Proteomes" id="UP000663832"/>
    </source>
</evidence>
<dbReference type="OrthoDB" id="10027231at2759"/>
<sequence>KYIWTKRDASITMNVDEPFYYNSSAGIASDVILRKSLMSMTFVSEWLTYA</sequence>
<feature type="non-terminal residue" evidence="2">
    <location>
        <position position="1"/>
    </location>
</feature>
<evidence type="ECO:0000313" key="1">
    <source>
        <dbReference type="EMBL" id="CAF1278666.1"/>
    </source>
</evidence>
<name>A0A815XUR3_9BILA</name>
<reference evidence="2" key="1">
    <citation type="submission" date="2021-02" db="EMBL/GenBank/DDBJ databases">
        <authorList>
            <person name="Nowell W R."/>
        </authorList>
    </citation>
    <scope>NUCLEOTIDE SEQUENCE</scope>
</reference>
<keyword evidence="3" id="KW-1185">Reference proteome</keyword>
<evidence type="ECO:0000313" key="2">
    <source>
        <dbReference type="EMBL" id="CAF1561840.1"/>
    </source>
</evidence>
<proteinExistence type="predicted"/>
<protein>
    <submittedName>
        <fullName evidence="2">Uncharacterized protein</fullName>
    </submittedName>
</protein>
<gene>
    <name evidence="1" type="ORF">BJG266_LOCUS31075</name>
    <name evidence="2" type="ORF">QVE165_LOCUS47965</name>
</gene>
<comment type="caution">
    <text evidence="2">The sequence shown here is derived from an EMBL/GenBank/DDBJ whole genome shotgun (WGS) entry which is preliminary data.</text>
</comment>
<dbReference type="Proteomes" id="UP000663877">
    <property type="component" value="Unassembled WGS sequence"/>
</dbReference>
<dbReference type="AlphaFoldDB" id="A0A815XUR3"/>
<dbReference type="EMBL" id="CAJNOI010000437">
    <property type="protein sequence ID" value="CAF1278666.1"/>
    <property type="molecule type" value="Genomic_DNA"/>
</dbReference>
<organism evidence="2 3">
    <name type="scientific">Adineta steineri</name>
    <dbReference type="NCBI Taxonomy" id="433720"/>
    <lineage>
        <taxon>Eukaryota</taxon>
        <taxon>Metazoa</taxon>
        <taxon>Spiralia</taxon>
        <taxon>Gnathifera</taxon>
        <taxon>Rotifera</taxon>
        <taxon>Eurotatoria</taxon>
        <taxon>Bdelloidea</taxon>
        <taxon>Adinetida</taxon>
        <taxon>Adinetidae</taxon>
        <taxon>Adineta</taxon>
    </lineage>
</organism>